<evidence type="ECO:0000313" key="3">
    <source>
        <dbReference type="Proteomes" id="UP001187192"/>
    </source>
</evidence>
<protein>
    <submittedName>
        <fullName evidence="2">Uncharacterized protein</fullName>
    </submittedName>
</protein>
<dbReference type="Proteomes" id="UP001187192">
    <property type="component" value="Unassembled WGS sequence"/>
</dbReference>
<organism evidence="2 3">
    <name type="scientific">Ficus carica</name>
    <name type="common">Common fig</name>
    <dbReference type="NCBI Taxonomy" id="3494"/>
    <lineage>
        <taxon>Eukaryota</taxon>
        <taxon>Viridiplantae</taxon>
        <taxon>Streptophyta</taxon>
        <taxon>Embryophyta</taxon>
        <taxon>Tracheophyta</taxon>
        <taxon>Spermatophyta</taxon>
        <taxon>Magnoliopsida</taxon>
        <taxon>eudicotyledons</taxon>
        <taxon>Gunneridae</taxon>
        <taxon>Pentapetalae</taxon>
        <taxon>rosids</taxon>
        <taxon>fabids</taxon>
        <taxon>Rosales</taxon>
        <taxon>Moraceae</taxon>
        <taxon>Ficeae</taxon>
        <taxon>Ficus</taxon>
    </lineage>
</organism>
<keyword evidence="3" id="KW-1185">Reference proteome</keyword>
<comment type="caution">
    <text evidence="2">The sequence shown here is derived from an EMBL/GenBank/DDBJ whole genome shotgun (WGS) entry which is preliminary data.</text>
</comment>
<dbReference type="EMBL" id="BTGU01000290">
    <property type="protein sequence ID" value="GMN66134.1"/>
    <property type="molecule type" value="Genomic_DNA"/>
</dbReference>
<gene>
    <name evidence="2" type="ORF">TIFTF001_035203</name>
</gene>
<evidence type="ECO:0000256" key="1">
    <source>
        <dbReference type="SAM" id="MobiDB-lite"/>
    </source>
</evidence>
<reference evidence="2" key="1">
    <citation type="submission" date="2023-07" db="EMBL/GenBank/DDBJ databases">
        <title>draft genome sequence of fig (Ficus carica).</title>
        <authorList>
            <person name="Takahashi T."/>
            <person name="Nishimura K."/>
        </authorList>
    </citation>
    <scope>NUCLEOTIDE SEQUENCE</scope>
</reference>
<sequence length="65" mass="7392">MDLVSFWRLRRCEGGTGVRGSSGGERERALGDCGGAKVERVSEREKERERAMLHEETRGKIEKEK</sequence>
<accession>A0AA88E9V8</accession>
<evidence type="ECO:0000313" key="2">
    <source>
        <dbReference type="EMBL" id="GMN66134.1"/>
    </source>
</evidence>
<name>A0AA88E9V8_FICCA</name>
<proteinExistence type="predicted"/>
<dbReference type="AlphaFoldDB" id="A0AA88E9V8"/>
<feature type="region of interest" description="Disordered" evidence="1">
    <location>
        <begin position="41"/>
        <end position="65"/>
    </location>
</feature>